<dbReference type="Proteomes" id="UP000422989">
    <property type="component" value="Chromosome"/>
</dbReference>
<feature type="domain" description="eCIS core" evidence="2">
    <location>
        <begin position="65"/>
        <end position="129"/>
    </location>
</feature>
<gene>
    <name evidence="3" type="ORF">D7D94_04610</name>
</gene>
<dbReference type="RefSeq" id="WP_156241517.1">
    <property type="nucleotide sequence ID" value="NZ_BAAAZL010000002.1"/>
</dbReference>
<organism evidence="3 4">
    <name type="scientific">Microbacterium oryzae</name>
    <dbReference type="NCBI Taxonomy" id="743009"/>
    <lineage>
        <taxon>Bacteria</taxon>
        <taxon>Bacillati</taxon>
        <taxon>Actinomycetota</taxon>
        <taxon>Actinomycetes</taxon>
        <taxon>Micrococcales</taxon>
        <taxon>Microbacteriaceae</taxon>
        <taxon>Microbacterium</taxon>
    </lineage>
</organism>
<evidence type="ECO:0000259" key="2">
    <source>
        <dbReference type="Pfam" id="PF13699"/>
    </source>
</evidence>
<evidence type="ECO:0000256" key="1">
    <source>
        <dbReference type="SAM" id="MobiDB-lite"/>
    </source>
</evidence>
<dbReference type="Gene3D" id="1.10.150.870">
    <property type="match status" value="1"/>
</dbReference>
<feature type="region of interest" description="Disordered" evidence="1">
    <location>
        <begin position="1"/>
        <end position="59"/>
    </location>
</feature>
<reference evidence="3 4" key="1">
    <citation type="submission" date="2018-09" db="EMBL/GenBank/DDBJ databases">
        <title>Whole genome sequencing of Microbacterium oryzae strain MB-10T.</title>
        <authorList>
            <person name="Das S.K."/>
        </authorList>
    </citation>
    <scope>NUCLEOTIDE SEQUENCE [LARGE SCALE GENOMIC DNA]</scope>
    <source>
        <strain evidence="3 4">MB-10</strain>
    </source>
</reference>
<keyword evidence="4" id="KW-1185">Reference proteome</keyword>
<feature type="compositionally biased region" description="Basic and acidic residues" evidence="1">
    <location>
        <begin position="133"/>
        <end position="152"/>
    </location>
</feature>
<feature type="region of interest" description="Disordered" evidence="1">
    <location>
        <begin position="1393"/>
        <end position="1421"/>
    </location>
</feature>
<name>A0A6I6DYG9_9MICO</name>
<feature type="compositionally biased region" description="Basic and acidic residues" evidence="1">
    <location>
        <begin position="601"/>
        <end position="626"/>
    </location>
</feature>
<dbReference type="InterPro" id="IPR025295">
    <property type="entry name" value="eCIS_core_dom"/>
</dbReference>
<feature type="region of interest" description="Disordered" evidence="1">
    <location>
        <begin position="421"/>
        <end position="444"/>
    </location>
</feature>
<feature type="region of interest" description="Disordered" evidence="1">
    <location>
        <begin position="598"/>
        <end position="626"/>
    </location>
</feature>
<feature type="compositionally biased region" description="Basic and acidic residues" evidence="1">
    <location>
        <begin position="542"/>
        <end position="576"/>
    </location>
</feature>
<feature type="compositionally biased region" description="Low complexity" evidence="1">
    <location>
        <begin position="215"/>
        <end position="232"/>
    </location>
</feature>
<dbReference type="OrthoDB" id="4317910at2"/>
<feature type="compositionally biased region" description="Polar residues" evidence="1">
    <location>
        <begin position="1398"/>
        <end position="1408"/>
    </location>
</feature>
<feature type="region of interest" description="Disordered" evidence="1">
    <location>
        <begin position="215"/>
        <end position="271"/>
    </location>
</feature>
<protein>
    <submittedName>
        <fullName evidence="3">DUF4157 domain-containing protein</fullName>
    </submittedName>
</protein>
<evidence type="ECO:0000313" key="3">
    <source>
        <dbReference type="EMBL" id="QGU27024.1"/>
    </source>
</evidence>
<sequence>MSAPTRTTGDRTTAGPVARAAQRALAARRDRGSTVAQPASRGLGSRRDETSLVPEPAERVALPHQGALEERFGRSLGDIDVFAGPRSAEALHRLGAVSAATGRSIFLPRADAPMAVVAHEVAHVLQARRLPADRAPSRDGIEPAGSRAEREANLAATGPSARSGAPVEITEGLAFGAVALLRRSAPPALPTSDSPTLTLGADPAVPVLKQTPTEPALEASTTSASTGSVAPASTPPSSEPLPPAAVPAEAAASAQDAAPAGAARAAPAADPSHAAAQQAAAAVAQEALAAAATPADRLRAYAEAPPSVKATQTASLSAGMADLAAEEGRAVQSEIPAVQVVLPGAPELAAAPPQTSAPSASAVQEELAPATSAATAPPEITTPEVPGAFRSASDAGAPLALASNAPPETLAARIDESLAAVPTSDTDVPRSAGAAPPIALAGESDPARVGELDEKGRAQGADARDAAARAVREGPGPESVQPVALEAAAELGAAEVAARPAAPTPEGPEQFAAMQLPPDVQVSFDEQQGPAMKQSLASAIAETDKAAADRDAARQEALDQAHAGEEQLHEDAEAGRSEVVGAARAKIGKARDDTLAAQDAELTRVEGEASERRRTDTQAVQREVDGGRRTIDADFAKADSDIKTEVASGEQKATAEKKKAERDAENDSWWDKAVDFVKSAISSLVAAVGRIFDAVRAAVNKVLDAVKKAALAVIAGVAHFVKSAIAAFGEFLKAAITGLIGKIFPGLAAKLNGLIDSAVAYAQKAVDVVADNLSKGVTALVEGLRAGLNKVIDVFQAGVEFAVGLAAAAITGDWGALFRKVLEAVLRLIGVDPEQFYAFVGRAEETLGIIVNNPLGFVGNLAKAVKGGIVAFADHIGAHLKHGVVAWLTGALGPAGIAIPQTFDLMGVLDLARQILGLTWENLKAKAVKLIGQKNVERIEQAASWIGTLVTEGWSGLWTRITADLASLRDKVFDGIRTFIQERVILSAITKLASLLNPVGAIVQLVMAAWNLFTFVREQLGRLAELVRTVVDTIGDIARGILDTPIKAVEGVLGRLLPLAIDLLARLIGLGNVGGKVREILEKVRGAVDQAIDKLIAKVVGLFKGGRGTAGAKDAVATESVDATQTFDIAGETHTLKSQMVGAHVAATMASSSFGPLGQRIAATLKFIEKLYLTPKSEKFVGAQRAQELAPKIAAIQAKADALVATLAELDKTATDDASRVKASRAQKKAIRDGFSAIRQMVEGLGLPDVSVGGAPLGSTPGIGDVEAHGAQRKRNRTGANTILHTESEHIIPYATGAVLLEAADASAGKREDNRRFDQALITIVIYERAARMKTPLDNKASEEFRKDTAGIVAEVQAAREAAKAPPSWDVVMALLDHLHTAAVARTINAVKKEHSETTMPNASSNGQVRGEKQPLPTGSAIKDAGRREFTQLNAIFRRLWLAGVGTAKGTGQAELSSVTLAGFNVMQPDVIATVQGIGAKKAREIVAERKKGPFTSKADLRARVRGLSPDFLKAIKDGG</sequence>
<feature type="region of interest" description="Disordered" evidence="1">
    <location>
        <begin position="349"/>
        <end position="391"/>
    </location>
</feature>
<feature type="region of interest" description="Disordered" evidence="1">
    <location>
        <begin position="133"/>
        <end position="164"/>
    </location>
</feature>
<accession>A0A6I6DYG9</accession>
<feature type="compositionally biased region" description="Polar residues" evidence="1">
    <location>
        <begin position="1"/>
        <end position="11"/>
    </location>
</feature>
<evidence type="ECO:0000313" key="4">
    <source>
        <dbReference type="Proteomes" id="UP000422989"/>
    </source>
</evidence>
<dbReference type="EMBL" id="CP032550">
    <property type="protein sequence ID" value="QGU27024.1"/>
    <property type="molecule type" value="Genomic_DNA"/>
</dbReference>
<feature type="compositionally biased region" description="Pro residues" evidence="1">
    <location>
        <begin position="233"/>
        <end position="245"/>
    </location>
</feature>
<dbReference type="SUPFAM" id="SSF160975">
    <property type="entry name" value="AF1531-like"/>
    <property type="match status" value="1"/>
</dbReference>
<feature type="compositionally biased region" description="Low complexity" evidence="1">
    <location>
        <begin position="349"/>
        <end position="384"/>
    </location>
</feature>
<dbReference type="KEGG" id="moj:D7D94_04610"/>
<proteinExistence type="predicted"/>
<dbReference type="Pfam" id="PF13699">
    <property type="entry name" value="eCIS_core"/>
    <property type="match status" value="1"/>
</dbReference>
<feature type="region of interest" description="Disordered" evidence="1">
    <location>
        <begin position="526"/>
        <end position="576"/>
    </location>
</feature>
<feature type="compositionally biased region" description="Low complexity" evidence="1">
    <location>
        <begin position="246"/>
        <end position="271"/>
    </location>
</feature>